<accession>A0ABU6TIH1</accession>
<organism evidence="2 3">
    <name type="scientific">Stylosanthes scabra</name>
    <dbReference type="NCBI Taxonomy" id="79078"/>
    <lineage>
        <taxon>Eukaryota</taxon>
        <taxon>Viridiplantae</taxon>
        <taxon>Streptophyta</taxon>
        <taxon>Embryophyta</taxon>
        <taxon>Tracheophyta</taxon>
        <taxon>Spermatophyta</taxon>
        <taxon>Magnoliopsida</taxon>
        <taxon>eudicotyledons</taxon>
        <taxon>Gunneridae</taxon>
        <taxon>Pentapetalae</taxon>
        <taxon>rosids</taxon>
        <taxon>fabids</taxon>
        <taxon>Fabales</taxon>
        <taxon>Fabaceae</taxon>
        <taxon>Papilionoideae</taxon>
        <taxon>50 kb inversion clade</taxon>
        <taxon>dalbergioids sensu lato</taxon>
        <taxon>Dalbergieae</taxon>
        <taxon>Pterocarpus clade</taxon>
        <taxon>Stylosanthes</taxon>
    </lineage>
</organism>
<feature type="non-terminal residue" evidence="2">
    <location>
        <position position="65"/>
    </location>
</feature>
<reference evidence="2 3" key="1">
    <citation type="journal article" date="2023" name="Plants (Basel)">
        <title>Bridging the Gap: Combining Genomics and Transcriptomics Approaches to Understand Stylosanthes scabra, an Orphan Legume from the Brazilian Caatinga.</title>
        <authorList>
            <person name="Ferreira-Neto J.R.C."/>
            <person name="da Silva M.D."/>
            <person name="Binneck E."/>
            <person name="de Melo N.F."/>
            <person name="da Silva R.H."/>
            <person name="de Melo A.L.T.M."/>
            <person name="Pandolfi V."/>
            <person name="Bustamante F.O."/>
            <person name="Brasileiro-Vidal A.C."/>
            <person name="Benko-Iseppon A.M."/>
        </authorList>
    </citation>
    <scope>NUCLEOTIDE SEQUENCE [LARGE SCALE GENOMIC DNA]</scope>
    <source>
        <tissue evidence="2">Leaves</tissue>
    </source>
</reference>
<feature type="transmembrane region" description="Helical" evidence="1">
    <location>
        <begin position="6"/>
        <end position="25"/>
    </location>
</feature>
<name>A0ABU6TIH1_9FABA</name>
<keyword evidence="1" id="KW-0472">Membrane</keyword>
<evidence type="ECO:0000313" key="3">
    <source>
        <dbReference type="Proteomes" id="UP001341840"/>
    </source>
</evidence>
<comment type="caution">
    <text evidence="2">The sequence shown here is derived from an EMBL/GenBank/DDBJ whole genome shotgun (WGS) entry which is preliminary data.</text>
</comment>
<gene>
    <name evidence="2" type="ORF">PIB30_045987</name>
</gene>
<evidence type="ECO:0000256" key="1">
    <source>
        <dbReference type="SAM" id="Phobius"/>
    </source>
</evidence>
<keyword evidence="1" id="KW-0812">Transmembrane</keyword>
<keyword evidence="1" id="KW-1133">Transmembrane helix</keyword>
<dbReference type="Proteomes" id="UP001341840">
    <property type="component" value="Unassembled WGS sequence"/>
</dbReference>
<sequence>MLLSPESAAGMAAYLIILYLVVDLWHHRRMWQSKLLPYFVGVSPMPPLKCGCRGCCPASISCINR</sequence>
<proteinExistence type="predicted"/>
<evidence type="ECO:0000313" key="2">
    <source>
        <dbReference type="EMBL" id="MED6147678.1"/>
    </source>
</evidence>
<dbReference type="EMBL" id="JASCZI010090905">
    <property type="protein sequence ID" value="MED6147678.1"/>
    <property type="molecule type" value="Genomic_DNA"/>
</dbReference>
<keyword evidence="3" id="KW-1185">Reference proteome</keyword>
<protein>
    <submittedName>
        <fullName evidence="2">Uncharacterized protein</fullName>
    </submittedName>
</protein>